<proteinExistence type="inferred from homology"/>
<evidence type="ECO:0000256" key="5">
    <source>
        <dbReference type="ARBA" id="ARBA00022692"/>
    </source>
</evidence>
<organism evidence="12 14">
    <name type="scientific">Bursaphelenchus xylophilus</name>
    <name type="common">Pinewood nematode worm</name>
    <name type="synonym">Aphelenchoides xylophilus</name>
    <dbReference type="NCBI Taxonomy" id="6326"/>
    <lineage>
        <taxon>Eukaryota</taxon>
        <taxon>Metazoa</taxon>
        <taxon>Ecdysozoa</taxon>
        <taxon>Nematoda</taxon>
        <taxon>Chromadorea</taxon>
        <taxon>Rhabditida</taxon>
        <taxon>Tylenchina</taxon>
        <taxon>Tylenchomorpha</taxon>
        <taxon>Aphelenchoidea</taxon>
        <taxon>Aphelenchoididae</taxon>
        <taxon>Bursaphelenchus</taxon>
    </lineage>
</organism>
<protein>
    <recommendedName>
        <fullName evidence="10">Phosphatidylinositol-glycan biosynthesis class X protein</fullName>
    </recommendedName>
</protein>
<comment type="subcellular location">
    <subcellularLocation>
        <location evidence="1 10">Endoplasmic reticulum membrane</location>
        <topology evidence="1 10">Single-pass membrane protein</topology>
    </subcellularLocation>
</comment>
<feature type="transmembrane region" description="Helical" evidence="10">
    <location>
        <begin position="211"/>
        <end position="229"/>
    </location>
</feature>
<evidence type="ECO:0000256" key="9">
    <source>
        <dbReference type="ARBA" id="ARBA00023180"/>
    </source>
</evidence>
<evidence type="ECO:0000256" key="2">
    <source>
        <dbReference type="ARBA" id="ARBA00004687"/>
    </source>
</evidence>
<dbReference type="SMART" id="SM00780">
    <property type="entry name" value="PIG-X"/>
    <property type="match status" value="1"/>
</dbReference>
<evidence type="ECO:0000313" key="11">
    <source>
        <dbReference type="EMBL" id="CAD5234459.1"/>
    </source>
</evidence>
<dbReference type="EMBL" id="CAJFCV020000006">
    <property type="protein sequence ID" value="CAG9130265.1"/>
    <property type="molecule type" value="Genomic_DNA"/>
</dbReference>
<reference evidence="11" key="2">
    <citation type="submission" date="2020-09" db="EMBL/GenBank/DDBJ databases">
        <authorList>
            <person name="Kikuchi T."/>
        </authorList>
    </citation>
    <scope>NUCLEOTIDE SEQUENCE</scope>
    <source>
        <strain evidence="11">Ka4C1</strain>
    </source>
</reference>
<evidence type="ECO:0000256" key="4">
    <source>
        <dbReference type="ARBA" id="ARBA00022502"/>
    </source>
</evidence>
<keyword evidence="5 10" id="KW-0812">Transmembrane</keyword>
<keyword evidence="7 10" id="KW-1133">Transmembrane helix</keyword>
<dbReference type="eggNOG" id="ENOG502TI27">
    <property type="taxonomic scope" value="Eukaryota"/>
</dbReference>
<feature type="signal peptide" evidence="10">
    <location>
        <begin position="1"/>
        <end position="18"/>
    </location>
</feature>
<dbReference type="UniPathway" id="UPA00196"/>
<dbReference type="InterPro" id="IPR013233">
    <property type="entry name" value="PIG-X/PBN1"/>
</dbReference>
<sequence>MRNYLFGLLILVFNDVNACQTIKLDLSSKLTGDGFHRTIYVSAEVSSMKRLTECNLAYFFQIPKGIFVQTESLNGTLFNHCYLTSQWNLEDLSDSVAVTDLKPLIFYSTKEPRKVFVFKDEFKFNVHFRYNPAKLPEEELPIVEIGPPRVYLRCKENETLLEDKSCFKNRENLACGCQATPKCSFIRLTPSNSTPKQKATVPAGDKSEAKWVVTLTLVSLFICLLIISMSKPHVVKEKDD</sequence>
<comment type="pathway">
    <text evidence="2 10">Glycolipid biosynthesis; glycosylphosphatidylinositol-anchor biosynthesis.</text>
</comment>
<dbReference type="InterPro" id="IPR040039">
    <property type="entry name" value="PIGX"/>
</dbReference>
<dbReference type="OrthoDB" id="5546453at2759"/>
<feature type="chain" id="PRO_5035483935" description="Phosphatidylinositol-glycan biosynthesis class X protein" evidence="10">
    <location>
        <begin position="19"/>
        <end position="240"/>
    </location>
</feature>
<keyword evidence="9" id="KW-0325">Glycoprotein</keyword>
<evidence type="ECO:0000313" key="14">
    <source>
        <dbReference type="WBParaSite" id="BXY_1429100.1"/>
    </source>
</evidence>
<dbReference type="Pfam" id="PF08320">
    <property type="entry name" value="PIG-X"/>
    <property type="match status" value="1"/>
</dbReference>
<reference evidence="14" key="1">
    <citation type="submission" date="2016-11" db="UniProtKB">
        <authorList>
            <consortium name="WormBaseParasite"/>
        </authorList>
    </citation>
    <scope>IDENTIFICATION</scope>
</reference>
<dbReference type="Proteomes" id="UP000659654">
    <property type="component" value="Unassembled WGS sequence"/>
</dbReference>
<keyword evidence="10" id="KW-0732">Signal</keyword>
<evidence type="ECO:0000313" key="13">
    <source>
        <dbReference type="Proteomes" id="UP000659654"/>
    </source>
</evidence>
<evidence type="ECO:0000256" key="3">
    <source>
        <dbReference type="ARBA" id="ARBA00010345"/>
    </source>
</evidence>
<comment type="similarity">
    <text evidence="3 10">Belongs to the PIGX family.</text>
</comment>
<evidence type="ECO:0000256" key="6">
    <source>
        <dbReference type="ARBA" id="ARBA00022824"/>
    </source>
</evidence>
<gene>
    <name evidence="11" type="ORF">BXYJ_LOCUS14550</name>
</gene>
<keyword evidence="6 10" id="KW-0256">Endoplasmic reticulum</keyword>
<dbReference type="EMBL" id="CAJFDI010000006">
    <property type="protein sequence ID" value="CAD5234459.1"/>
    <property type="molecule type" value="Genomic_DNA"/>
</dbReference>
<dbReference type="PANTHER" id="PTHR28650">
    <property type="entry name" value="PHOSPHATIDYLINOSITOL-GLYCAN BIOSYNTHESIS CLASS X PROTEIN"/>
    <property type="match status" value="1"/>
</dbReference>
<evidence type="ECO:0000313" key="12">
    <source>
        <dbReference type="Proteomes" id="UP000095284"/>
    </source>
</evidence>
<dbReference type="AlphaFoldDB" id="A0A1I7SMK6"/>
<dbReference type="Proteomes" id="UP000095284">
    <property type="component" value="Unplaced"/>
</dbReference>
<keyword evidence="13" id="KW-1185">Reference proteome</keyword>
<accession>A0A1I7SMK6</accession>
<keyword evidence="4 10" id="KW-0337">GPI-anchor biosynthesis</keyword>
<dbReference type="PANTHER" id="PTHR28650:SF1">
    <property type="entry name" value="PHOSPHATIDYLINOSITOL-GLYCAN BIOSYNTHESIS CLASS X PROTEIN"/>
    <property type="match status" value="1"/>
</dbReference>
<dbReference type="GO" id="GO:0006506">
    <property type="term" value="P:GPI anchor biosynthetic process"/>
    <property type="evidence" value="ECO:0007669"/>
    <property type="project" value="UniProtKB-UniPathway"/>
</dbReference>
<comment type="function">
    <text evidence="10">Stabilizing subunit of the glycosylphosphatidylinositol-mannosyltransferase I complex which catalyzes the transfer of the first mannose, via an alpha-1,4 bond from a dolichol-phosphate-mannose (Dol-P-Man) to the glucosaminyl acyl phosphatidylinositol (GlcN-(acyl)PI) intermediate to generate alpha-D-Man-(1-&gt;4)-alpha-D-GlcN-(1-&gt;6)-(1-radyl,2-acyl-sn-glycero-3-phospho)-2-acyl-inositol and participates in the sixth step of the glycosylphosphatidylinositol-anchor biosynthesis. Probably acts by stabilizing the mannosyltransferase PIGM.</text>
</comment>
<evidence type="ECO:0000256" key="10">
    <source>
        <dbReference type="RuleBase" id="RU366056"/>
    </source>
</evidence>
<dbReference type="WBParaSite" id="BXY_1429100.1">
    <property type="protein sequence ID" value="BXY_1429100.1"/>
    <property type="gene ID" value="BXY_1429100"/>
</dbReference>
<dbReference type="GO" id="GO:0005789">
    <property type="term" value="C:endoplasmic reticulum membrane"/>
    <property type="evidence" value="ECO:0007669"/>
    <property type="project" value="UniProtKB-SubCell"/>
</dbReference>
<keyword evidence="8 10" id="KW-0472">Membrane</keyword>
<evidence type="ECO:0000256" key="7">
    <source>
        <dbReference type="ARBA" id="ARBA00022989"/>
    </source>
</evidence>
<evidence type="ECO:0000256" key="8">
    <source>
        <dbReference type="ARBA" id="ARBA00023136"/>
    </source>
</evidence>
<dbReference type="Proteomes" id="UP000582659">
    <property type="component" value="Unassembled WGS sequence"/>
</dbReference>
<evidence type="ECO:0000256" key="1">
    <source>
        <dbReference type="ARBA" id="ARBA00004389"/>
    </source>
</evidence>
<name>A0A1I7SMK6_BURXY</name>